<protein>
    <submittedName>
        <fullName evidence="1">Uncharacterized protein</fullName>
    </submittedName>
</protein>
<evidence type="ECO:0000313" key="2">
    <source>
        <dbReference type="Proteomes" id="UP000187203"/>
    </source>
</evidence>
<dbReference type="AlphaFoldDB" id="A0A1R3KB63"/>
<gene>
    <name evidence="1" type="ORF">COLO4_09760</name>
</gene>
<dbReference type="OrthoDB" id="439993at2759"/>
<comment type="caution">
    <text evidence="1">The sequence shown here is derived from an EMBL/GenBank/DDBJ whole genome shotgun (WGS) entry which is preliminary data.</text>
</comment>
<organism evidence="1 2">
    <name type="scientific">Corchorus olitorius</name>
    <dbReference type="NCBI Taxonomy" id="93759"/>
    <lineage>
        <taxon>Eukaryota</taxon>
        <taxon>Viridiplantae</taxon>
        <taxon>Streptophyta</taxon>
        <taxon>Embryophyta</taxon>
        <taxon>Tracheophyta</taxon>
        <taxon>Spermatophyta</taxon>
        <taxon>Magnoliopsida</taxon>
        <taxon>eudicotyledons</taxon>
        <taxon>Gunneridae</taxon>
        <taxon>Pentapetalae</taxon>
        <taxon>rosids</taxon>
        <taxon>malvids</taxon>
        <taxon>Malvales</taxon>
        <taxon>Malvaceae</taxon>
        <taxon>Grewioideae</taxon>
        <taxon>Apeibeae</taxon>
        <taxon>Corchorus</taxon>
    </lineage>
</organism>
<dbReference type="Proteomes" id="UP000187203">
    <property type="component" value="Unassembled WGS sequence"/>
</dbReference>
<reference evidence="2" key="1">
    <citation type="submission" date="2013-09" db="EMBL/GenBank/DDBJ databases">
        <title>Corchorus olitorius genome sequencing.</title>
        <authorList>
            <person name="Alam M."/>
            <person name="Haque M.S."/>
            <person name="Islam M.S."/>
            <person name="Emdad E.M."/>
            <person name="Islam M.M."/>
            <person name="Ahmed B."/>
            <person name="Halim A."/>
            <person name="Hossen Q.M.M."/>
            <person name="Hossain M.Z."/>
            <person name="Ahmed R."/>
            <person name="Khan M.M."/>
            <person name="Islam R."/>
            <person name="Rashid M.M."/>
            <person name="Khan S.A."/>
            <person name="Rahman M.S."/>
            <person name="Alam M."/>
            <person name="Yahiya A.S."/>
            <person name="Khan M.S."/>
            <person name="Azam M.S."/>
            <person name="Haque T."/>
            <person name="Lashkar M.Z.H."/>
            <person name="Akhand A.I."/>
            <person name="Morshed G."/>
            <person name="Roy S."/>
            <person name="Uddin K.S."/>
            <person name="Rabeya T."/>
            <person name="Hossain A.S."/>
            <person name="Chowdhury A."/>
            <person name="Snigdha A.R."/>
            <person name="Mortoza M.S."/>
            <person name="Matin S.A."/>
            <person name="Hoque S.M.E."/>
            <person name="Islam M.K."/>
            <person name="Roy D.K."/>
            <person name="Haider R."/>
            <person name="Moosa M.M."/>
            <person name="Elias S.M."/>
            <person name="Hasan A.M."/>
            <person name="Jahan S."/>
            <person name="Shafiuddin M."/>
            <person name="Mahmood N."/>
            <person name="Shommy N.S."/>
        </authorList>
    </citation>
    <scope>NUCLEOTIDE SEQUENCE [LARGE SCALE GENOMIC DNA]</scope>
    <source>
        <strain evidence="2">cv. O-4</strain>
    </source>
</reference>
<evidence type="ECO:0000313" key="1">
    <source>
        <dbReference type="EMBL" id="OMP04306.1"/>
    </source>
</evidence>
<dbReference type="STRING" id="93759.A0A1R3KB63"/>
<sequence length="172" mass="18856">MALKPPYEAEICCFSSVLIYVYVAKTDIDFRSWTQWIYTTVSGGYLRVRNSDADGLTILGFTYHSPILDTHVIKGGEKLWELVKKIAMENPGLTSSSSLISVFEDTVIDESNDQQKQVGLGDYMACASTHGIAPSIAIFDSTRHATAGWIAFAFISGSMDQNYQLGPTLGPT</sequence>
<proteinExistence type="predicted"/>
<keyword evidence="2" id="KW-1185">Reference proteome</keyword>
<dbReference type="PANTHER" id="PTHR34375:SF3">
    <property type="entry name" value="CONDENSATION DOMAIN-CONTAINING PROTEIN"/>
    <property type="match status" value="1"/>
</dbReference>
<name>A0A1R3KB63_9ROSI</name>
<dbReference type="EMBL" id="AWUE01014268">
    <property type="protein sequence ID" value="OMP04306.1"/>
    <property type="molecule type" value="Genomic_DNA"/>
</dbReference>
<dbReference type="PANTHER" id="PTHR34375">
    <property type="entry name" value="GATA ZINC FINGER PROTEIN-RELATED"/>
    <property type="match status" value="1"/>
</dbReference>
<accession>A0A1R3KB63</accession>